<evidence type="ECO:0000256" key="2">
    <source>
        <dbReference type="ARBA" id="ARBA00022741"/>
    </source>
</evidence>
<dbReference type="Gene3D" id="3.30.470.20">
    <property type="entry name" value="ATP-grasp fold, B domain"/>
    <property type="match status" value="1"/>
</dbReference>
<dbReference type="EMBL" id="JABFYL010000049">
    <property type="protein sequence ID" value="NVN53454.1"/>
    <property type="molecule type" value="Genomic_DNA"/>
</dbReference>
<comment type="caution">
    <text evidence="6">The sequence shown here is derived from an EMBL/GenBank/DDBJ whole genome shotgun (WGS) entry which is preliminary data.</text>
</comment>
<keyword evidence="2 4" id="KW-0547">Nucleotide-binding</keyword>
<accession>A0A850Q006</accession>
<dbReference type="InterPro" id="IPR013815">
    <property type="entry name" value="ATP_grasp_subdomain_1"/>
</dbReference>
<keyword evidence="1" id="KW-0436">Ligase</keyword>
<dbReference type="RefSeq" id="WP_178361665.1">
    <property type="nucleotide sequence ID" value="NZ_JABFYL010000049.1"/>
</dbReference>
<evidence type="ECO:0000256" key="1">
    <source>
        <dbReference type="ARBA" id="ARBA00022598"/>
    </source>
</evidence>
<evidence type="ECO:0000313" key="6">
    <source>
        <dbReference type="EMBL" id="NVN53454.1"/>
    </source>
</evidence>
<protein>
    <recommendedName>
        <fullName evidence="5">ATP-grasp domain-containing protein</fullName>
    </recommendedName>
</protein>
<name>A0A850Q006_9MYCO</name>
<dbReference type="AlphaFoldDB" id="A0A850Q006"/>
<gene>
    <name evidence="6" type="ORF">HLY00_3802</name>
</gene>
<feature type="domain" description="ATP-grasp" evidence="5">
    <location>
        <begin position="116"/>
        <end position="309"/>
    </location>
</feature>
<organism evidence="6 7">
    <name type="scientific">Mycolicibacterium hippocampi</name>
    <dbReference type="NCBI Taxonomy" id="659824"/>
    <lineage>
        <taxon>Bacteria</taxon>
        <taxon>Bacillati</taxon>
        <taxon>Actinomycetota</taxon>
        <taxon>Actinomycetes</taxon>
        <taxon>Mycobacteriales</taxon>
        <taxon>Mycobacteriaceae</taxon>
        <taxon>Mycolicibacterium</taxon>
    </lineage>
</organism>
<sequence>MNVLLTCAGRRNYLVEFFRAALDGGGQVYAADCSKDAPALQEADRSFVVPPVTHPGYIEHMLELCHAQAVQVLVPLNDVELPLLARNRERFGVGGTLALVSSPDVIDTCFDKWATTRFLKSCGIASPSTYLTVREAQTALHQRKIAFPLVVKPRWGSASIGIVYVERAEDLAPAYQLIKHQLASTVLAEASSRDLDHAVLIQQRLPGQEFSLDVVNDLGGHHVATFARRKLAMRAGETDRAVTVDSHEFDRLGAVIGQQLGHTGNLDCDVFQTEDQLYVLELNPRFGGGYPFSHAAGADLPAALVAWASGTAHDPRWLHPRPGVTTAKTDRLVTMN</sequence>
<dbReference type="InterPro" id="IPR011761">
    <property type="entry name" value="ATP-grasp"/>
</dbReference>
<dbReference type="PANTHER" id="PTHR43585">
    <property type="entry name" value="FUMIPYRROLE BIOSYNTHESIS PROTEIN C"/>
    <property type="match status" value="1"/>
</dbReference>
<evidence type="ECO:0000313" key="7">
    <source>
        <dbReference type="Proteomes" id="UP000570517"/>
    </source>
</evidence>
<dbReference type="Gene3D" id="3.40.50.20">
    <property type="match status" value="1"/>
</dbReference>
<dbReference type="GO" id="GO:0005524">
    <property type="term" value="F:ATP binding"/>
    <property type="evidence" value="ECO:0007669"/>
    <property type="project" value="UniProtKB-UniRule"/>
</dbReference>
<keyword evidence="7" id="KW-1185">Reference proteome</keyword>
<evidence type="ECO:0000256" key="3">
    <source>
        <dbReference type="ARBA" id="ARBA00022840"/>
    </source>
</evidence>
<dbReference type="SUPFAM" id="SSF56059">
    <property type="entry name" value="Glutathione synthetase ATP-binding domain-like"/>
    <property type="match status" value="1"/>
</dbReference>
<dbReference type="Pfam" id="PF21360">
    <property type="entry name" value="PylC-like_N"/>
    <property type="match status" value="1"/>
</dbReference>
<dbReference type="PROSITE" id="PS50975">
    <property type="entry name" value="ATP_GRASP"/>
    <property type="match status" value="1"/>
</dbReference>
<dbReference type="Pfam" id="PF15632">
    <property type="entry name" value="ATPgrasp_Ter"/>
    <property type="match status" value="1"/>
</dbReference>
<dbReference type="Gene3D" id="3.30.1490.20">
    <property type="entry name" value="ATP-grasp fold, A domain"/>
    <property type="match status" value="1"/>
</dbReference>
<dbReference type="Proteomes" id="UP000570517">
    <property type="component" value="Unassembled WGS sequence"/>
</dbReference>
<dbReference type="PANTHER" id="PTHR43585:SF2">
    <property type="entry name" value="ATP-GRASP ENZYME FSQD"/>
    <property type="match status" value="1"/>
</dbReference>
<evidence type="ECO:0000259" key="5">
    <source>
        <dbReference type="PROSITE" id="PS50975"/>
    </source>
</evidence>
<dbReference type="GO" id="GO:0016874">
    <property type="term" value="F:ligase activity"/>
    <property type="evidence" value="ECO:0007669"/>
    <property type="project" value="UniProtKB-KW"/>
</dbReference>
<dbReference type="NCBIfam" id="NF009404">
    <property type="entry name" value="PRK12767.1-3"/>
    <property type="match status" value="1"/>
</dbReference>
<evidence type="ECO:0000256" key="4">
    <source>
        <dbReference type="PROSITE-ProRule" id="PRU00409"/>
    </source>
</evidence>
<keyword evidence="3 4" id="KW-0067">ATP-binding</keyword>
<reference evidence="6 7" key="1">
    <citation type="submission" date="2020-05" db="EMBL/GenBank/DDBJ databases">
        <title>Draft genome sequence of Mycobacterium hippocampi DL, isolated from European seabass, Dicentrarchus labrax, reared in fish farms.</title>
        <authorList>
            <person name="Stathopoulou P."/>
            <person name="Asimakis E."/>
            <person name="Tzokas K."/>
            <person name="Batargias C."/>
            <person name="Tsiamis G."/>
        </authorList>
    </citation>
    <scope>NUCLEOTIDE SEQUENCE [LARGE SCALE GENOMIC DNA]</scope>
    <source>
        <strain evidence="6 7">DL</strain>
    </source>
</reference>
<proteinExistence type="predicted"/>
<dbReference type="InterPro" id="IPR048764">
    <property type="entry name" value="PylC_N"/>
</dbReference>
<dbReference type="InterPro" id="IPR052032">
    <property type="entry name" value="ATP-dep_AA_Ligase"/>
</dbReference>
<dbReference type="GO" id="GO:0046872">
    <property type="term" value="F:metal ion binding"/>
    <property type="evidence" value="ECO:0007669"/>
    <property type="project" value="InterPro"/>
</dbReference>